<dbReference type="AlphaFoldDB" id="A0A7R9MRS0"/>
<accession>A0A7R9MRS0</accession>
<protein>
    <submittedName>
        <fullName evidence="1">Uncharacterized protein</fullName>
    </submittedName>
</protein>
<dbReference type="EMBL" id="CAJPVJ010045205">
    <property type="protein sequence ID" value="CAG2182455.1"/>
    <property type="molecule type" value="Genomic_DNA"/>
</dbReference>
<evidence type="ECO:0000313" key="2">
    <source>
        <dbReference type="Proteomes" id="UP000728032"/>
    </source>
</evidence>
<dbReference type="Proteomes" id="UP000728032">
    <property type="component" value="Unassembled WGS sequence"/>
</dbReference>
<name>A0A7R9MRS0_9ACAR</name>
<sequence>MNPRYTSDYLDIVYCPNNSYTNKLMEKAGDYFATKYRHRLSMRTIGVDSEQTLLSHIKHLVLDEKRKLRDMVAVDFGSDWEQVQLGHGDTTDSRPPGQLHYSLSITDAVYWNGDDYNNYLIQSQNRLKSFIRFPN</sequence>
<feature type="non-terminal residue" evidence="1">
    <location>
        <position position="135"/>
    </location>
</feature>
<organism evidence="1">
    <name type="scientific">Oppiella nova</name>
    <dbReference type="NCBI Taxonomy" id="334625"/>
    <lineage>
        <taxon>Eukaryota</taxon>
        <taxon>Metazoa</taxon>
        <taxon>Ecdysozoa</taxon>
        <taxon>Arthropoda</taxon>
        <taxon>Chelicerata</taxon>
        <taxon>Arachnida</taxon>
        <taxon>Acari</taxon>
        <taxon>Acariformes</taxon>
        <taxon>Sarcoptiformes</taxon>
        <taxon>Oribatida</taxon>
        <taxon>Brachypylina</taxon>
        <taxon>Oppioidea</taxon>
        <taxon>Oppiidae</taxon>
        <taxon>Oppiella</taxon>
    </lineage>
</organism>
<keyword evidence="2" id="KW-1185">Reference proteome</keyword>
<reference evidence="1" key="1">
    <citation type="submission" date="2020-11" db="EMBL/GenBank/DDBJ databases">
        <authorList>
            <person name="Tran Van P."/>
        </authorList>
    </citation>
    <scope>NUCLEOTIDE SEQUENCE</scope>
</reference>
<evidence type="ECO:0000313" key="1">
    <source>
        <dbReference type="EMBL" id="CAD7665319.1"/>
    </source>
</evidence>
<gene>
    <name evidence="1" type="ORF">ONB1V03_LOCUS21876</name>
</gene>
<proteinExistence type="predicted"/>
<dbReference type="EMBL" id="OC960030">
    <property type="protein sequence ID" value="CAD7665319.1"/>
    <property type="molecule type" value="Genomic_DNA"/>
</dbReference>